<reference evidence="2" key="1">
    <citation type="submission" date="2024-07" db="EMBL/GenBank/DDBJ databases">
        <title>Two chromosome-level genome assemblies of Korean endemic species Abeliophyllum distichum and Forsythia ovata (Oleaceae).</title>
        <authorList>
            <person name="Jang H."/>
        </authorList>
    </citation>
    <scope>NUCLEOTIDE SEQUENCE [LARGE SCALE GENOMIC DNA]</scope>
</reference>
<gene>
    <name evidence="1" type="ORF">Fot_11285</name>
</gene>
<proteinExistence type="predicted"/>
<dbReference type="EMBL" id="JBFOLJ010000003">
    <property type="protein sequence ID" value="KAL2549755.1"/>
    <property type="molecule type" value="Genomic_DNA"/>
</dbReference>
<comment type="caution">
    <text evidence="1">The sequence shown here is derived from an EMBL/GenBank/DDBJ whole genome shotgun (WGS) entry which is preliminary data.</text>
</comment>
<sequence>MLEIPPNSRKTPSTLLGCFLTIGLCDLMFDDLQLNNLACNRHEEDRRGQVVHNIGRARASLDQAMSGRTHSSRSRLGKTQSGRSRLTMFWSGKTRHAKPGRVRMKTRQINQMMPIIIRHLPKRKHLRVTRHRNRVVRTPEPLVLARGG</sequence>
<evidence type="ECO:0000313" key="1">
    <source>
        <dbReference type="EMBL" id="KAL2549755.1"/>
    </source>
</evidence>
<keyword evidence="2" id="KW-1185">Reference proteome</keyword>
<accession>A0ABD1WMZ7</accession>
<dbReference type="AlphaFoldDB" id="A0ABD1WMZ7"/>
<evidence type="ECO:0000313" key="2">
    <source>
        <dbReference type="Proteomes" id="UP001604277"/>
    </source>
</evidence>
<protein>
    <submittedName>
        <fullName evidence="1">Uncharacterized protein</fullName>
    </submittedName>
</protein>
<dbReference type="Proteomes" id="UP001604277">
    <property type="component" value="Unassembled WGS sequence"/>
</dbReference>
<organism evidence="1 2">
    <name type="scientific">Forsythia ovata</name>
    <dbReference type="NCBI Taxonomy" id="205694"/>
    <lineage>
        <taxon>Eukaryota</taxon>
        <taxon>Viridiplantae</taxon>
        <taxon>Streptophyta</taxon>
        <taxon>Embryophyta</taxon>
        <taxon>Tracheophyta</taxon>
        <taxon>Spermatophyta</taxon>
        <taxon>Magnoliopsida</taxon>
        <taxon>eudicotyledons</taxon>
        <taxon>Gunneridae</taxon>
        <taxon>Pentapetalae</taxon>
        <taxon>asterids</taxon>
        <taxon>lamiids</taxon>
        <taxon>Lamiales</taxon>
        <taxon>Oleaceae</taxon>
        <taxon>Forsythieae</taxon>
        <taxon>Forsythia</taxon>
    </lineage>
</organism>
<name>A0ABD1WMZ7_9LAMI</name>